<dbReference type="EMBL" id="JACJUU010000005">
    <property type="protein sequence ID" value="MBC2769860.1"/>
    <property type="molecule type" value="Genomic_DNA"/>
</dbReference>
<dbReference type="PANTHER" id="PTHR43156">
    <property type="entry name" value="STAGE II SPORULATION PROTEIN E-RELATED"/>
    <property type="match status" value="1"/>
</dbReference>
<evidence type="ECO:0000256" key="2">
    <source>
        <dbReference type="PROSITE-ProRule" id="PRU00703"/>
    </source>
</evidence>
<dbReference type="GO" id="GO:0016791">
    <property type="term" value="F:phosphatase activity"/>
    <property type="evidence" value="ECO:0007669"/>
    <property type="project" value="TreeGrafter"/>
</dbReference>
<keyword evidence="1" id="KW-0378">Hydrolase</keyword>
<dbReference type="PANTHER" id="PTHR43156:SF9">
    <property type="entry name" value="HAMP DOMAIN-CONTAINING PROTEIN"/>
    <property type="match status" value="1"/>
</dbReference>
<accession>A0A842HR72</accession>
<comment type="caution">
    <text evidence="4">The sequence shown here is derived from an EMBL/GenBank/DDBJ whole genome shotgun (WGS) entry which is preliminary data.</text>
</comment>
<evidence type="ECO:0000313" key="5">
    <source>
        <dbReference type="Proteomes" id="UP000545386"/>
    </source>
</evidence>
<dbReference type="InterPro" id="IPR001932">
    <property type="entry name" value="PPM-type_phosphatase-like_dom"/>
</dbReference>
<evidence type="ECO:0000259" key="3">
    <source>
        <dbReference type="PROSITE" id="PS51371"/>
    </source>
</evidence>
<dbReference type="AlphaFoldDB" id="A0A842HR72"/>
<proteinExistence type="predicted"/>
<dbReference type="InterPro" id="IPR000644">
    <property type="entry name" value="CBS_dom"/>
</dbReference>
<gene>
    <name evidence="4" type="ORF">GTU67_08035</name>
</gene>
<feature type="domain" description="CBS" evidence="3">
    <location>
        <begin position="27"/>
        <end position="88"/>
    </location>
</feature>
<dbReference type="SUPFAM" id="SSF54631">
    <property type="entry name" value="CBS-domain pair"/>
    <property type="match status" value="1"/>
</dbReference>
<dbReference type="SUPFAM" id="SSF81606">
    <property type="entry name" value="PP2C-like"/>
    <property type="match status" value="1"/>
</dbReference>
<evidence type="ECO:0000256" key="1">
    <source>
        <dbReference type="ARBA" id="ARBA00022801"/>
    </source>
</evidence>
<keyword evidence="2" id="KW-0129">CBS domain</keyword>
<dbReference type="InterPro" id="IPR046342">
    <property type="entry name" value="CBS_dom_sf"/>
</dbReference>
<dbReference type="SMART" id="SM00331">
    <property type="entry name" value="PP2C_SIG"/>
    <property type="match status" value="1"/>
</dbReference>
<dbReference type="CDD" id="cd04598">
    <property type="entry name" value="CBS_pair_GGDEF_EAL"/>
    <property type="match status" value="1"/>
</dbReference>
<protein>
    <submittedName>
        <fullName evidence="4">SpoIIE family protein phosphatase</fullName>
    </submittedName>
</protein>
<dbReference type="Gene3D" id="3.60.40.10">
    <property type="entry name" value="PPM-type phosphatase domain"/>
    <property type="match status" value="1"/>
</dbReference>
<organism evidence="4 5">
    <name type="scientific">Pusillimonas minor</name>
    <dbReference type="NCBI Taxonomy" id="2697024"/>
    <lineage>
        <taxon>Bacteria</taxon>
        <taxon>Pseudomonadati</taxon>
        <taxon>Pseudomonadota</taxon>
        <taxon>Betaproteobacteria</taxon>
        <taxon>Burkholderiales</taxon>
        <taxon>Alcaligenaceae</taxon>
        <taxon>Pusillimonas</taxon>
    </lineage>
</organism>
<dbReference type="PROSITE" id="PS51371">
    <property type="entry name" value="CBS"/>
    <property type="match status" value="1"/>
</dbReference>
<dbReference type="Pfam" id="PF07228">
    <property type="entry name" value="SpoIIE"/>
    <property type="match status" value="1"/>
</dbReference>
<reference evidence="4 5" key="1">
    <citation type="submission" date="2020-08" db="EMBL/GenBank/DDBJ databases">
        <title>Paraeoetvoesia sp. YC-7-48 draft genome sequence.</title>
        <authorList>
            <person name="Yao L."/>
        </authorList>
    </citation>
    <scope>NUCLEOTIDE SEQUENCE [LARGE SCALE GENOMIC DNA]</scope>
    <source>
        <strain evidence="5">YC-7-48</strain>
    </source>
</reference>
<evidence type="ECO:0000313" key="4">
    <source>
        <dbReference type="EMBL" id="MBC2769860.1"/>
    </source>
</evidence>
<dbReference type="InterPro" id="IPR052016">
    <property type="entry name" value="Bact_Sigma-Reg"/>
</dbReference>
<keyword evidence="5" id="KW-1185">Reference proteome</keyword>
<sequence>MRTETATVTSKFSTPSAVPLANHRATARRLAIDVPTITSDMTNADVLHILGEHRDLVSLPVLEHDQPIGLISRNIFMSQMSKPYYRELYEKKSCIAFMDKSPLIVDIDTPIETLAAKAVASGDKTLADGFMFIEGNRFAGIGIGLDLMHALVELQIEKNRQVMQSIDYASTIQRAMLGESLNAMQATLQDVAIVWEPRDIVGGDFYHFETFAGGWFAALADCTGHGVPGAFLTLIASSSLRHALDQHGPQDPAFLMSEVSRGMKQALGQHAPGATETASNDGMDAVFMWFDAGLKSLTSAHAKMPLFVLAADQSDVVTVDGERRGLGYPDTPADARWTNHTTLLQPGTLLFACTDGLIDQIGGPKHIAFGKRRLRHALQKHRTQDLMTLSDTLMHELRTYQGTQLRRDDLTFFGFRFPED</sequence>
<name>A0A842HR72_9BURK</name>
<dbReference type="InterPro" id="IPR036457">
    <property type="entry name" value="PPM-type-like_dom_sf"/>
</dbReference>
<dbReference type="Pfam" id="PF00571">
    <property type="entry name" value="CBS"/>
    <property type="match status" value="1"/>
</dbReference>
<dbReference type="Proteomes" id="UP000545386">
    <property type="component" value="Unassembled WGS sequence"/>
</dbReference>